<feature type="compositionally biased region" description="Pro residues" evidence="1">
    <location>
        <begin position="450"/>
        <end position="459"/>
    </location>
</feature>
<dbReference type="Pfam" id="PF23544">
    <property type="entry name" value="AtuA_ferredoxin"/>
    <property type="match status" value="1"/>
</dbReference>
<dbReference type="AlphaFoldDB" id="A0A380MQW0"/>
<evidence type="ECO:0000256" key="1">
    <source>
        <dbReference type="SAM" id="MobiDB-lite"/>
    </source>
</evidence>
<protein>
    <submittedName>
        <fullName evidence="4">DUF1446 domain containing protein</fullName>
    </submittedName>
</protein>
<proteinExistence type="predicted"/>
<dbReference type="InterPro" id="IPR010839">
    <property type="entry name" value="AtuA_N"/>
</dbReference>
<feature type="region of interest" description="Disordered" evidence="1">
    <location>
        <begin position="444"/>
        <end position="464"/>
    </location>
</feature>
<reference evidence="4 5" key="1">
    <citation type="submission" date="2018-06" db="EMBL/GenBank/DDBJ databases">
        <authorList>
            <consortium name="Pathogen Informatics"/>
            <person name="Doyle S."/>
        </authorList>
    </citation>
    <scope>NUCLEOTIDE SEQUENCE [LARGE SCALE GENOMIC DNA]</scope>
    <source>
        <strain evidence="4 5">NCTC7807</strain>
    </source>
</reference>
<name>A0A380MQW0_STRGR</name>
<evidence type="ECO:0000259" key="3">
    <source>
        <dbReference type="Pfam" id="PF23544"/>
    </source>
</evidence>
<dbReference type="PANTHER" id="PTHR47585">
    <property type="match status" value="1"/>
</dbReference>
<evidence type="ECO:0000259" key="2">
    <source>
        <dbReference type="Pfam" id="PF07287"/>
    </source>
</evidence>
<organism evidence="4 5">
    <name type="scientific">Streptomyces griseus</name>
    <dbReference type="NCBI Taxonomy" id="1911"/>
    <lineage>
        <taxon>Bacteria</taxon>
        <taxon>Bacillati</taxon>
        <taxon>Actinomycetota</taxon>
        <taxon>Actinomycetes</taxon>
        <taxon>Kitasatosporales</taxon>
        <taxon>Streptomycetaceae</taxon>
        <taxon>Streptomyces</taxon>
    </lineage>
</organism>
<gene>
    <name evidence="4" type="ORF">NCTC7807_00499</name>
</gene>
<dbReference type="PANTHER" id="PTHR47585:SF1">
    <property type="entry name" value="DUF1446 DOMAIN-CONTAINING PROTEIN"/>
    <property type="match status" value="1"/>
</dbReference>
<feature type="domain" description="AtuA-like ferredoxin-fold" evidence="3">
    <location>
        <begin position="466"/>
        <end position="563"/>
    </location>
</feature>
<feature type="domain" description="Acyclic terpene utilisation N-terminal" evidence="2">
    <location>
        <begin position="9"/>
        <end position="427"/>
    </location>
</feature>
<dbReference type="Proteomes" id="UP000254150">
    <property type="component" value="Unassembled WGS sequence"/>
</dbReference>
<evidence type="ECO:0000313" key="5">
    <source>
        <dbReference type="Proteomes" id="UP000254150"/>
    </source>
</evidence>
<sequence length="581" mass="61143">MSAPPPAPLRIGNASGFYGDRFEALREMLTGGPLDVLTGDYLAELTLLILGRDRLADPGRGYARTHLRQLEQCLGLAHERGVRIVTNAGGLNPAGLAERIRQLAGRLGLPTRVAHVEGDDLSHRPGGWGEGVLTANAYLGGFGIAACLQADADVVVTGRVTDAALVSGPAAAHFGWTPDDHDQLAGAVVAGHLLECGTQATGGNYAFFTDHDPALLRRPGFPLAEIHADGSSVLTKHPGTGGTVTVGTATAQLLYETTGPRYAGPDVTARLDTVRLRQEGPDRVRVEGVRGEAPPPTLKAGLTRLGGWRNEVVFVLTGLDIEAKADLVQAQMGDALAAAGPREVRWELARTDHADAATEETASALLRLVVRDPEPEKAGRAVSGAAVELALAGYPGFHLTAPPGKGSPYGVFEAVPVERDQVSHTAVLPDGTRLTVTDPARTRALAPAREPAPPAPLPPGATRRLPLGTVAGARSGDKGGSANIGVWVRDQRAYRWLVHTLTVERLRELLPETAGLPLTRYALPALNAVNFHIEGLLGEGAAAQARFDPQAKGLGEWLRARHVDLPETLLAPRAPTTEVPQ</sequence>
<dbReference type="EMBL" id="UHID01000001">
    <property type="protein sequence ID" value="SUO93687.1"/>
    <property type="molecule type" value="Genomic_DNA"/>
</dbReference>
<dbReference type="InterPro" id="IPR056362">
    <property type="entry name" value="AtuA-like_ferredoxin_dom"/>
</dbReference>
<dbReference type="Pfam" id="PF07287">
    <property type="entry name" value="AtuA"/>
    <property type="match status" value="1"/>
</dbReference>
<accession>A0A380MQW0</accession>
<evidence type="ECO:0000313" key="4">
    <source>
        <dbReference type="EMBL" id="SUO93687.1"/>
    </source>
</evidence>